<dbReference type="EMBL" id="SNVV01000028">
    <property type="protein sequence ID" value="TDN46013.1"/>
    <property type="molecule type" value="Genomic_DNA"/>
</dbReference>
<dbReference type="Proteomes" id="UP000295129">
    <property type="component" value="Unassembled WGS sequence"/>
</dbReference>
<evidence type="ECO:0000259" key="2">
    <source>
        <dbReference type="PROSITE" id="PS51384"/>
    </source>
</evidence>
<dbReference type="PANTHER" id="PTHR30157:SF0">
    <property type="entry name" value="NADPH-DEPENDENT FERRIC-CHELATE REDUCTASE"/>
    <property type="match status" value="1"/>
</dbReference>
<proteinExistence type="inferred from homology"/>
<dbReference type="PROSITE" id="PS51384">
    <property type="entry name" value="FAD_FR"/>
    <property type="match status" value="1"/>
</dbReference>
<dbReference type="InterPro" id="IPR007037">
    <property type="entry name" value="SIP_rossman_dom"/>
</dbReference>
<dbReference type="CDD" id="cd06193">
    <property type="entry name" value="siderophore_interacting"/>
    <property type="match status" value="1"/>
</dbReference>
<accession>A0A4R6DMK0</accession>
<dbReference type="InterPro" id="IPR013113">
    <property type="entry name" value="SIP_FAD-bd"/>
</dbReference>
<evidence type="ECO:0000256" key="1">
    <source>
        <dbReference type="ARBA" id="ARBA00035644"/>
    </source>
</evidence>
<dbReference type="InterPro" id="IPR039374">
    <property type="entry name" value="SIP_fam"/>
</dbReference>
<dbReference type="GO" id="GO:0016491">
    <property type="term" value="F:oxidoreductase activity"/>
    <property type="evidence" value="ECO:0007669"/>
    <property type="project" value="InterPro"/>
</dbReference>
<organism evidence="3 4">
    <name type="scientific">Azoarcus indigens</name>
    <dbReference type="NCBI Taxonomy" id="29545"/>
    <lineage>
        <taxon>Bacteria</taxon>
        <taxon>Pseudomonadati</taxon>
        <taxon>Pseudomonadota</taxon>
        <taxon>Betaproteobacteria</taxon>
        <taxon>Rhodocyclales</taxon>
        <taxon>Zoogloeaceae</taxon>
        <taxon>Azoarcus</taxon>
    </lineage>
</organism>
<comment type="similarity">
    <text evidence="1">Belongs to the SIP oxidoreductase family.</text>
</comment>
<dbReference type="Pfam" id="PF04954">
    <property type="entry name" value="SIP"/>
    <property type="match status" value="1"/>
</dbReference>
<dbReference type="InterPro" id="IPR039261">
    <property type="entry name" value="FNR_nucleotide-bd"/>
</dbReference>
<dbReference type="SUPFAM" id="SSF63380">
    <property type="entry name" value="Riboflavin synthase domain-like"/>
    <property type="match status" value="1"/>
</dbReference>
<dbReference type="InterPro" id="IPR017938">
    <property type="entry name" value="Riboflavin_synthase-like_b-brl"/>
</dbReference>
<name>A0A4R6DMK0_9RHOO</name>
<evidence type="ECO:0000313" key="4">
    <source>
        <dbReference type="Proteomes" id="UP000295129"/>
    </source>
</evidence>
<keyword evidence="4" id="KW-1185">Reference proteome</keyword>
<feature type="domain" description="FAD-binding FR-type" evidence="2">
    <location>
        <begin position="20"/>
        <end position="119"/>
    </location>
</feature>
<reference evidence="3 4" key="1">
    <citation type="submission" date="2019-03" db="EMBL/GenBank/DDBJ databases">
        <title>Genomic Encyclopedia of Type Strains, Phase IV (KMG-IV): sequencing the most valuable type-strain genomes for metagenomic binning, comparative biology and taxonomic classification.</title>
        <authorList>
            <person name="Goeker M."/>
        </authorList>
    </citation>
    <scope>NUCLEOTIDE SEQUENCE [LARGE SCALE GENOMIC DNA]</scope>
    <source>
        <strain evidence="3 4">DSM 12121</strain>
    </source>
</reference>
<dbReference type="Pfam" id="PF08021">
    <property type="entry name" value="FAD_binding_9"/>
    <property type="match status" value="1"/>
</dbReference>
<dbReference type="Gene3D" id="2.40.30.10">
    <property type="entry name" value="Translation factors"/>
    <property type="match status" value="1"/>
</dbReference>
<dbReference type="PANTHER" id="PTHR30157">
    <property type="entry name" value="FERRIC REDUCTASE, NADPH-DEPENDENT"/>
    <property type="match status" value="1"/>
</dbReference>
<dbReference type="Gene3D" id="3.40.50.80">
    <property type="entry name" value="Nucleotide-binding domain of ferredoxin-NADP reductase (FNR) module"/>
    <property type="match status" value="1"/>
</dbReference>
<dbReference type="AlphaFoldDB" id="A0A4R6DMK0"/>
<dbReference type="InterPro" id="IPR017927">
    <property type="entry name" value="FAD-bd_FR_type"/>
</dbReference>
<evidence type="ECO:0000313" key="3">
    <source>
        <dbReference type="EMBL" id="TDN46013.1"/>
    </source>
</evidence>
<comment type="caution">
    <text evidence="3">The sequence shown here is derived from an EMBL/GenBank/DDBJ whole genome shotgun (WGS) entry which is preliminary data.</text>
</comment>
<dbReference type="RefSeq" id="WP_211168400.1">
    <property type="nucleotide sequence ID" value="NZ_SNVV01000028.1"/>
</dbReference>
<sequence>MNETTMRKRASLLESAVLKLFTRNANVLSVEDIGRNFRLITLGGDALKNVQWTPGDKLQIQLGGWVQRTYTPMEWDAENGLTRILAYRHGDGPGANWSRALRTGEGCIVFGPRKSIDLTRLRFSDAVLFGDETSFGLAVARVNATPPEKTHLFFEVSSMAESKAVLARLGLGESNIHERADNDAQQLALAEKMKAVLQAKPDASVVLSGKASSIQHMRQLLKRLSIGSNRFQSKAYWAPGKKGLE</sequence>
<gene>
    <name evidence="3" type="ORF">C7389_1287</name>
</gene>
<protein>
    <submittedName>
        <fullName evidence="3">NADPH-dependent ferric siderophore reductase</fullName>
    </submittedName>
</protein>